<evidence type="ECO:0000256" key="2">
    <source>
        <dbReference type="ARBA" id="ARBA00022741"/>
    </source>
</evidence>
<evidence type="ECO:0000259" key="4">
    <source>
        <dbReference type="Pfam" id="PF18052"/>
    </source>
</evidence>
<reference evidence="6" key="1">
    <citation type="journal article" date="2007" name="Nature">
        <title>The grapevine genome sequence suggests ancestral hexaploidization in major angiosperm phyla.</title>
        <authorList>
            <consortium name="The French-Italian Public Consortium for Grapevine Genome Characterization."/>
            <person name="Jaillon O."/>
            <person name="Aury J.-M."/>
            <person name="Noel B."/>
            <person name="Policriti A."/>
            <person name="Clepet C."/>
            <person name="Casagrande A."/>
            <person name="Choisne N."/>
            <person name="Aubourg S."/>
            <person name="Vitulo N."/>
            <person name="Jubin C."/>
            <person name="Vezzi A."/>
            <person name="Legeai F."/>
            <person name="Hugueney P."/>
            <person name="Dasilva C."/>
            <person name="Horner D."/>
            <person name="Mica E."/>
            <person name="Jublot D."/>
            <person name="Poulain J."/>
            <person name="Bruyere C."/>
            <person name="Billault A."/>
            <person name="Segurens B."/>
            <person name="Gouyvenoux M."/>
            <person name="Ugarte E."/>
            <person name="Cattonaro F."/>
            <person name="Anthouard V."/>
            <person name="Vico V."/>
            <person name="Del Fabbro C."/>
            <person name="Alaux M."/>
            <person name="Di Gaspero G."/>
            <person name="Dumas V."/>
            <person name="Felice N."/>
            <person name="Paillard S."/>
            <person name="Juman I."/>
            <person name="Moroldo M."/>
            <person name="Scalabrin S."/>
            <person name="Canaguier A."/>
            <person name="Le Clainche I."/>
            <person name="Malacrida G."/>
            <person name="Durand E."/>
            <person name="Pesole G."/>
            <person name="Laucou V."/>
            <person name="Chatelet P."/>
            <person name="Merdinoglu D."/>
            <person name="Delledonne M."/>
            <person name="Pezzotti M."/>
            <person name="Lecharny A."/>
            <person name="Scarpelli C."/>
            <person name="Artiguenave F."/>
            <person name="Pe M.E."/>
            <person name="Valle G."/>
            <person name="Morgante M."/>
            <person name="Caboche M."/>
            <person name="Adam-Blondon A.-F."/>
            <person name="Weissenbach J."/>
            <person name="Quetier F."/>
            <person name="Wincker P."/>
        </authorList>
    </citation>
    <scope>NUCLEOTIDE SEQUENCE [LARGE SCALE GENOMIC DNA]</scope>
    <source>
        <strain evidence="6">cv. Pinot noir / PN40024</strain>
    </source>
</reference>
<evidence type="ECO:0000256" key="3">
    <source>
        <dbReference type="ARBA" id="ARBA00022821"/>
    </source>
</evidence>
<proteinExistence type="predicted"/>
<dbReference type="PANTHER" id="PTHR19338">
    <property type="entry name" value="TRANSLOCASE OF INNER MITOCHONDRIAL MEMBRANE 13 HOMOLOG"/>
    <property type="match status" value="1"/>
</dbReference>
<dbReference type="EMBL" id="FN596502">
    <property type="protein sequence ID" value="CCB60272.1"/>
    <property type="molecule type" value="Genomic_DNA"/>
</dbReference>
<dbReference type="InterPro" id="IPR038005">
    <property type="entry name" value="RX-like_CC"/>
</dbReference>
<dbReference type="eggNOG" id="KOG4658">
    <property type="taxonomic scope" value="Eukaryota"/>
</dbReference>
<sequence>MAEIAVIIVMDKLIPLLDQEARLLGGVHTQVEDIKTELLYFQAFLKDADAKGEKVDVSQGLKTWIQDLRETAYSIEDVIDEYLLHLGNPSRQHGFIDFIYKVARLIKKLKPRHEIASKIHDIQKKVHKLREISSIYGFNKSFESGSTSCKGSAPRPDLLVTSLFIEDSEIVGVESQKKRTDKLDGGGNSKTNCDFGCRNGWTWQNHSCQEGL</sequence>
<keyword evidence="2" id="KW-0547">Nucleotide-binding</keyword>
<evidence type="ECO:0000256" key="1">
    <source>
        <dbReference type="ARBA" id="ARBA00022737"/>
    </source>
</evidence>
<gene>
    <name evidence="5" type="ordered locus">VIT_07s0005g06250</name>
</gene>
<dbReference type="CDD" id="cd14798">
    <property type="entry name" value="RX-CC_like"/>
    <property type="match status" value="1"/>
</dbReference>
<dbReference type="Gene3D" id="1.20.5.4130">
    <property type="match status" value="1"/>
</dbReference>
<dbReference type="AlphaFoldDB" id="F6I006"/>
<keyword evidence="6" id="KW-1185">Reference proteome</keyword>
<dbReference type="Pfam" id="PF18052">
    <property type="entry name" value="Rx_N"/>
    <property type="match status" value="1"/>
</dbReference>
<dbReference type="InterPro" id="IPR041118">
    <property type="entry name" value="Rx_N"/>
</dbReference>
<name>F6I006_VITVI</name>
<dbReference type="HOGENOM" id="CLU_000837_29_2_1"/>
<dbReference type="PANTHER" id="PTHR19338:SF32">
    <property type="entry name" value="OS06G0287500 PROTEIN"/>
    <property type="match status" value="1"/>
</dbReference>
<dbReference type="GO" id="GO:0006952">
    <property type="term" value="P:defense response"/>
    <property type="evidence" value="ECO:0007669"/>
    <property type="project" value="UniProtKB-KW"/>
</dbReference>
<dbReference type="InParanoid" id="F6I006"/>
<dbReference type="OrthoDB" id="3027644at2759"/>
<dbReference type="GO" id="GO:0000166">
    <property type="term" value="F:nucleotide binding"/>
    <property type="evidence" value="ECO:0007669"/>
    <property type="project" value="UniProtKB-KW"/>
</dbReference>
<keyword evidence="3" id="KW-0611">Plant defense</keyword>
<evidence type="ECO:0000313" key="6">
    <source>
        <dbReference type="Proteomes" id="UP000009183"/>
    </source>
</evidence>
<keyword evidence="1" id="KW-0677">Repeat</keyword>
<organism evidence="5 6">
    <name type="scientific">Vitis vinifera</name>
    <name type="common">Grape</name>
    <dbReference type="NCBI Taxonomy" id="29760"/>
    <lineage>
        <taxon>Eukaryota</taxon>
        <taxon>Viridiplantae</taxon>
        <taxon>Streptophyta</taxon>
        <taxon>Embryophyta</taxon>
        <taxon>Tracheophyta</taxon>
        <taxon>Spermatophyta</taxon>
        <taxon>Magnoliopsida</taxon>
        <taxon>eudicotyledons</taxon>
        <taxon>Gunneridae</taxon>
        <taxon>Pentapetalae</taxon>
        <taxon>rosids</taxon>
        <taxon>Vitales</taxon>
        <taxon>Vitaceae</taxon>
        <taxon>Viteae</taxon>
        <taxon>Vitis</taxon>
    </lineage>
</organism>
<feature type="domain" description="Disease resistance N-terminal" evidence="4">
    <location>
        <begin position="6"/>
        <end position="96"/>
    </location>
</feature>
<dbReference type="Proteomes" id="UP000009183">
    <property type="component" value="Chromosome 7"/>
</dbReference>
<accession>F6I006</accession>
<dbReference type="Gramene" id="Vitis07g01011.t01">
    <property type="protein sequence ID" value="Vitis07g01011.t01.CDS"/>
    <property type="gene ID" value="Vitis07g01011"/>
</dbReference>
<dbReference type="PaxDb" id="29760-VIT_07s0005g06250.t01"/>
<protein>
    <recommendedName>
        <fullName evidence="4">Disease resistance N-terminal domain-containing protein</fullName>
    </recommendedName>
</protein>
<evidence type="ECO:0000313" key="5">
    <source>
        <dbReference type="EMBL" id="CCB60272.1"/>
    </source>
</evidence>